<evidence type="ECO:0000256" key="1">
    <source>
        <dbReference type="SAM" id="Phobius"/>
    </source>
</evidence>
<name>A0A7J8JFS6_ROUAE</name>
<keyword evidence="1" id="KW-1133">Transmembrane helix</keyword>
<reference evidence="2 3" key="1">
    <citation type="journal article" date="2020" name="Nature">
        <title>Six reference-quality genomes reveal evolution of bat adaptations.</title>
        <authorList>
            <person name="Jebb D."/>
            <person name="Huang Z."/>
            <person name="Pippel M."/>
            <person name="Hughes G.M."/>
            <person name="Lavrichenko K."/>
            <person name="Devanna P."/>
            <person name="Winkler S."/>
            <person name="Jermiin L.S."/>
            <person name="Skirmuntt E.C."/>
            <person name="Katzourakis A."/>
            <person name="Burkitt-Gray L."/>
            <person name="Ray D.A."/>
            <person name="Sullivan K.A.M."/>
            <person name="Roscito J.G."/>
            <person name="Kirilenko B.M."/>
            <person name="Davalos L.M."/>
            <person name="Corthals A.P."/>
            <person name="Power M.L."/>
            <person name="Jones G."/>
            <person name="Ransome R.D."/>
            <person name="Dechmann D.K.N."/>
            <person name="Locatelli A.G."/>
            <person name="Puechmaille S.J."/>
            <person name="Fedrigo O."/>
            <person name="Jarvis E.D."/>
            <person name="Hiller M."/>
            <person name="Vernes S.C."/>
            <person name="Myers E.W."/>
            <person name="Teeling E.C."/>
        </authorList>
    </citation>
    <scope>NUCLEOTIDE SEQUENCE [LARGE SCALE GENOMIC DNA]</scope>
    <source>
        <strain evidence="2">MRouAeg1</strain>
        <tissue evidence="2">Muscle</tissue>
    </source>
</reference>
<dbReference type="EMBL" id="JACASE010000002">
    <property type="protein sequence ID" value="KAF6495743.1"/>
    <property type="molecule type" value="Genomic_DNA"/>
</dbReference>
<gene>
    <name evidence="2" type="ORF">HJG63_010132</name>
</gene>
<dbReference type="AlphaFoldDB" id="A0A7J8JFS6"/>
<evidence type="ECO:0000313" key="3">
    <source>
        <dbReference type="Proteomes" id="UP000593571"/>
    </source>
</evidence>
<feature type="transmembrane region" description="Helical" evidence="1">
    <location>
        <begin position="67"/>
        <end position="87"/>
    </location>
</feature>
<dbReference type="Proteomes" id="UP000593571">
    <property type="component" value="Unassembled WGS sequence"/>
</dbReference>
<proteinExistence type="predicted"/>
<accession>A0A7J8JFS6</accession>
<evidence type="ECO:0000313" key="2">
    <source>
        <dbReference type="EMBL" id="KAF6495743.1"/>
    </source>
</evidence>
<feature type="transmembrane region" description="Helical" evidence="1">
    <location>
        <begin position="29"/>
        <end position="47"/>
    </location>
</feature>
<organism evidence="2 3">
    <name type="scientific">Rousettus aegyptiacus</name>
    <name type="common">Egyptian fruit bat</name>
    <name type="synonym">Pteropus aegyptiacus</name>
    <dbReference type="NCBI Taxonomy" id="9407"/>
    <lineage>
        <taxon>Eukaryota</taxon>
        <taxon>Metazoa</taxon>
        <taxon>Chordata</taxon>
        <taxon>Craniata</taxon>
        <taxon>Vertebrata</taxon>
        <taxon>Euteleostomi</taxon>
        <taxon>Mammalia</taxon>
        <taxon>Eutheria</taxon>
        <taxon>Laurasiatheria</taxon>
        <taxon>Chiroptera</taxon>
        <taxon>Yinpterochiroptera</taxon>
        <taxon>Pteropodoidea</taxon>
        <taxon>Pteropodidae</taxon>
        <taxon>Rousettinae</taxon>
        <taxon>Rousettus</taxon>
    </lineage>
</organism>
<comment type="caution">
    <text evidence="2">The sequence shown here is derived from an EMBL/GenBank/DDBJ whole genome shotgun (WGS) entry which is preliminary data.</text>
</comment>
<protein>
    <submittedName>
        <fullName evidence="2">Uncharacterized protein</fullName>
    </submittedName>
</protein>
<keyword evidence="1" id="KW-0812">Transmembrane</keyword>
<keyword evidence="3" id="KW-1185">Reference proteome</keyword>
<keyword evidence="1" id="KW-0472">Membrane</keyword>
<sequence>MGSQYLNSIDFKFYSIEAMSHMLVSLSHFYFSSIITPLFFPCLLFVFPTPLEHSRTMHGLLPSHYLLHLIAAQLVSLPVSCSLRGIIPYPGFSRRVQITNILFQCPYKHTSAPRSCVLIWGAGTWRPSQVRRDPKNGLEDMAFVGCSLDRGGSRQTGTQAPDPSFWFGCSYFHNYPNPSPTVVYY</sequence>